<sequence>MEYKVYEIGAECGLSGLYCIDKKNNDLMKSIHQAIENNEFVAIHAGSRDGSEIDDHTIQVNPRFIVYIVEVDIDNDLTPHGGKR</sequence>
<protein>
    <submittedName>
        <fullName evidence="1">Uncharacterized protein</fullName>
    </submittedName>
</protein>
<organism evidence="1 2">
    <name type="scientific">Dolosigranulum pigrum</name>
    <dbReference type="NCBI Taxonomy" id="29394"/>
    <lineage>
        <taxon>Bacteria</taxon>
        <taxon>Bacillati</taxon>
        <taxon>Bacillota</taxon>
        <taxon>Bacilli</taxon>
        <taxon>Lactobacillales</taxon>
        <taxon>Carnobacteriaceae</taxon>
        <taxon>Dolosigranulum</taxon>
    </lineage>
</organism>
<comment type="caution">
    <text evidence="1">The sequence shown here is derived from an EMBL/GenBank/DDBJ whole genome shotgun (WGS) entry which is preliminary data.</text>
</comment>
<proteinExistence type="predicted"/>
<dbReference type="Proteomes" id="UP000249099">
    <property type="component" value="Unassembled WGS sequence"/>
</dbReference>
<dbReference type="EMBL" id="NAQV01000023">
    <property type="protein sequence ID" value="RAN62405.1"/>
    <property type="molecule type" value="Genomic_DNA"/>
</dbReference>
<dbReference type="AlphaFoldDB" id="A0A328KIV1"/>
<accession>A0A328KIV1</accession>
<dbReference type="RefSeq" id="WP_112790353.1">
    <property type="nucleotide sequence ID" value="NZ_NAQV01000023.1"/>
</dbReference>
<evidence type="ECO:0000313" key="1">
    <source>
        <dbReference type="EMBL" id="RAN62405.1"/>
    </source>
</evidence>
<reference evidence="1 2" key="1">
    <citation type="submission" date="2017-03" db="EMBL/GenBank/DDBJ databases">
        <title>wgs assembly of Dolosigranulum pigrum KPL CDC strains.</title>
        <authorList>
            <person name="Brugger S.D."/>
            <person name="Pettigrew M."/>
            <person name="Kong Y."/>
            <person name="Lemon K.P."/>
        </authorList>
    </citation>
    <scope>NUCLEOTIDE SEQUENCE [LARGE SCALE GENOMIC DNA]</scope>
    <source>
        <strain evidence="1 2">KPL1931_CDC4294-98</strain>
    </source>
</reference>
<gene>
    <name evidence="1" type="ORF">B8A44_07605</name>
</gene>
<evidence type="ECO:0000313" key="2">
    <source>
        <dbReference type="Proteomes" id="UP000249099"/>
    </source>
</evidence>
<name>A0A328KIV1_9LACT</name>